<keyword evidence="10" id="KW-0800">Toxin</keyword>
<keyword evidence="26" id="KW-0675">Receptor</keyword>
<dbReference type="InterPro" id="IPR002110">
    <property type="entry name" value="Ankyrin_rpt"/>
</dbReference>
<comment type="subcellular location">
    <subcellularLocation>
        <location evidence="3">Cell membrane</location>
        <topology evidence="3">Multi-pass membrane protein</topology>
    </subcellularLocation>
    <subcellularLocation>
        <location evidence="2">Secreted</location>
    </subcellularLocation>
    <subcellularLocation>
        <location evidence="1">Target cell membrane</location>
    </subcellularLocation>
</comment>
<evidence type="ECO:0000256" key="14">
    <source>
        <dbReference type="ARBA" id="ARBA00022737"/>
    </source>
</evidence>
<keyword evidence="17" id="KW-0638">Presynaptic neurotoxin</keyword>
<evidence type="ECO:0000256" key="7">
    <source>
        <dbReference type="ARBA" id="ARBA00022525"/>
    </source>
</evidence>
<dbReference type="SMART" id="SM00248">
    <property type="entry name" value="ANK"/>
    <property type="match status" value="5"/>
</dbReference>
<feature type="repeat" description="ANK" evidence="22">
    <location>
        <begin position="212"/>
        <end position="244"/>
    </location>
</feature>
<keyword evidence="19 24" id="KW-0472">Membrane</keyword>
<evidence type="ECO:0000256" key="21">
    <source>
        <dbReference type="ARBA" id="ARBA00023303"/>
    </source>
</evidence>
<dbReference type="GO" id="GO:0044231">
    <property type="term" value="C:host cell presynaptic membrane"/>
    <property type="evidence" value="ECO:0007669"/>
    <property type="project" value="UniProtKB-KW"/>
</dbReference>
<feature type="transmembrane region" description="Helical" evidence="24">
    <location>
        <begin position="483"/>
        <end position="502"/>
    </location>
</feature>
<feature type="transmembrane region" description="Helical" evidence="24">
    <location>
        <begin position="456"/>
        <end position="476"/>
    </location>
</feature>
<dbReference type="GO" id="GO:0005886">
    <property type="term" value="C:plasma membrane"/>
    <property type="evidence" value="ECO:0007669"/>
    <property type="project" value="UniProtKB-SubCell"/>
</dbReference>
<dbReference type="Pfam" id="PF12796">
    <property type="entry name" value="Ank_2"/>
    <property type="match status" value="1"/>
</dbReference>
<evidence type="ECO:0000256" key="10">
    <source>
        <dbReference type="ARBA" id="ARBA00022656"/>
    </source>
</evidence>
<evidence type="ECO:0000256" key="20">
    <source>
        <dbReference type="ARBA" id="ARBA00023298"/>
    </source>
</evidence>
<evidence type="ECO:0000256" key="16">
    <source>
        <dbReference type="ARBA" id="ARBA00022989"/>
    </source>
</evidence>
<feature type="repeat" description="ANK" evidence="22">
    <location>
        <begin position="154"/>
        <end position="186"/>
    </location>
</feature>
<evidence type="ECO:0000256" key="23">
    <source>
        <dbReference type="SAM" id="MobiDB-lite"/>
    </source>
</evidence>
<proteinExistence type="predicted"/>
<dbReference type="InterPro" id="IPR024862">
    <property type="entry name" value="TRPV"/>
</dbReference>
<dbReference type="OrthoDB" id="533508at2759"/>
<evidence type="ECO:0000256" key="2">
    <source>
        <dbReference type="ARBA" id="ARBA00004613"/>
    </source>
</evidence>
<keyword evidence="8" id="KW-1052">Target cell membrane</keyword>
<dbReference type="AlphaFoldDB" id="A0A8X6M585"/>
<evidence type="ECO:0000256" key="5">
    <source>
        <dbReference type="ARBA" id="ARBA00022475"/>
    </source>
</evidence>
<dbReference type="PROSITE" id="PS50088">
    <property type="entry name" value="ANK_REPEAT"/>
    <property type="match status" value="2"/>
</dbReference>
<accession>A0A8X6M585</accession>
<dbReference type="PANTHER" id="PTHR10582">
    <property type="entry name" value="TRANSIENT RECEPTOR POTENTIAL ION CHANNEL PROTEIN"/>
    <property type="match status" value="1"/>
</dbReference>
<feature type="region of interest" description="Disordered" evidence="23">
    <location>
        <begin position="1064"/>
        <end position="1088"/>
    </location>
</feature>
<dbReference type="InterPro" id="IPR036770">
    <property type="entry name" value="Ankyrin_rpt-contain_sf"/>
</dbReference>
<feature type="transmembrane region" description="Helical" evidence="24">
    <location>
        <begin position="522"/>
        <end position="543"/>
    </location>
</feature>
<keyword evidence="20" id="KW-1053">Target membrane</keyword>
<dbReference type="InterPro" id="IPR005821">
    <property type="entry name" value="Ion_trans_dom"/>
</dbReference>
<evidence type="ECO:0000256" key="4">
    <source>
        <dbReference type="ARBA" id="ARBA00022448"/>
    </source>
</evidence>
<dbReference type="Gene3D" id="1.25.40.20">
    <property type="entry name" value="Ankyrin repeat-containing domain"/>
    <property type="match status" value="1"/>
</dbReference>
<keyword evidence="21" id="KW-0407">Ion channel</keyword>
<keyword evidence="6" id="KW-0268">Exocytosis</keyword>
<sequence length="1088" mass="124505">MGKYSIENLLRFSDRGASSLATSLLDEIVSKEEANQPLSPLYKLANYKKSGSLIERYLLEGQKELENIAVNELKQYMYNNGEGEVMERGGHDQYSKEKKCRKLCWKLDQRGMLGESLLHVLVLCNTDAHTHIAMFLVELYPALAHDIVEDEEYYGATAMHFAIAYENSKLVRKLVEIGADVHQRANGKFFMPIDQQWPIPRAKTNFEGLSYFGEYPLTWAACCDDEPSYNLLVKHGADPNLQDTFGNNILHVLVIRDKLKMYGYALRHPIRPASDHLCNKFGLTPLTLACKLGRNTIFREMLEFSSLEFWRYSNITCSGYPLNALDSLQPNGRANLNSALMIILKGNSTEHLDMLEGGVIQRLLEEKWKTFAQRCFYKRLMMMLIHLLNLSIAVFLRPTIREPLLGKADATNIIRYYAEIATCLGCVVFGIIQQVQEILAQGLLGFLYSLTTSPTKSSFVLSNFLILSCIPCRVLGDREMEDILLVMAIPGSWFYLIFFAGAVRLTGPFVTMIYSMLVGDMFRFSIIYVIFMFAFTQAFFFLFKSQPTERSDSKKRFSSYPITWMGLFHMTLGSYEYEEFRETYYQKLTQLVFAMFMVFTPILLLNMLIAMMGNTYCEVITQSEKEWVKQWANIIVALERSIDSKSAREFVQTYSIKMPSSDKDTEVRGVIVIKSKQKSKAKEKKQALLLWKRVGKRTVQELRKVGGNAADVRRRYNLFPSKQPTARLRMGKVVLEWNPIPAPIYKPLKPPTTGKVTIPNTGLDDLLSQVASASGYDIEIPIAPGENKNPDESQNTCENKAQYENQNLEKNTYENKNSCETINLEKNSYENKNSHENKNQYDKNPYGNKSSYEVENSNNQENIAVVSNALPEYDQCVSQPAAYTNFAYEHDFDAKPDMQVKVREYPSFQSPNNLNYGNNIPVPVNEPIAHTNASHYGTLPPVDIPQTTSFIRQSSNADQLNEERGISVNVQTKIISTKITKVRTPRNKDMPVLLKRREYSGSSSDEDKKHMSHKKKIGKVCNLPYRVKHKRRRKRNQISYEEKISLDHVPYNFPISMETTIHKTNVDAPGKSDQYPLYHPKSEDEPLN</sequence>
<keyword evidence="9" id="KW-0109">Calcium transport</keyword>
<comment type="caution">
    <text evidence="26">The sequence shown here is derived from an EMBL/GenBank/DDBJ whole genome shotgun (WGS) entry which is preliminary data.</text>
</comment>
<evidence type="ECO:0000313" key="26">
    <source>
        <dbReference type="EMBL" id="GFS28998.1"/>
    </source>
</evidence>
<feature type="region of interest" description="Disordered" evidence="23">
    <location>
        <begin position="830"/>
        <end position="853"/>
    </location>
</feature>
<evidence type="ECO:0000256" key="24">
    <source>
        <dbReference type="SAM" id="Phobius"/>
    </source>
</evidence>
<keyword evidence="4" id="KW-0813">Transport</keyword>
<evidence type="ECO:0000256" key="9">
    <source>
        <dbReference type="ARBA" id="ARBA00022568"/>
    </source>
</evidence>
<keyword evidence="16 24" id="KW-1133">Transmembrane helix</keyword>
<keyword evidence="7" id="KW-0964">Secreted</keyword>
<evidence type="ECO:0000259" key="25">
    <source>
        <dbReference type="Pfam" id="PF00520"/>
    </source>
</evidence>
<name>A0A8X6M585_NEPPI</name>
<keyword evidence="15" id="KW-0106">Calcium</keyword>
<keyword evidence="22" id="KW-0040">ANK repeat</keyword>
<feature type="transmembrane region" description="Helical" evidence="24">
    <location>
        <begin position="416"/>
        <end position="436"/>
    </location>
</feature>
<keyword evidence="12 24" id="KW-0812">Transmembrane</keyword>
<organism evidence="26 27">
    <name type="scientific">Nephila pilipes</name>
    <name type="common">Giant wood spider</name>
    <name type="synonym">Nephila maculata</name>
    <dbReference type="NCBI Taxonomy" id="299642"/>
    <lineage>
        <taxon>Eukaryota</taxon>
        <taxon>Metazoa</taxon>
        <taxon>Ecdysozoa</taxon>
        <taxon>Arthropoda</taxon>
        <taxon>Chelicerata</taxon>
        <taxon>Arachnida</taxon>
        <taxon>Araneae</taxon>
        <taxon>Araneomorphae</taxon>
        <taxon>Entelegynae</taxon>
        <taxon>Araneoidea</taxon>
        <taxon>Nephilidae</taxon>
        <taxon>Nephila</taxon>
    </lineage>
</organism>
<keyword evidence="18" id="KW-0406">Ion transport</keyword>
<keyword evidence="27" id="KW-1185">Reference proteome</keyword>
<evidence type="ECO:0000256" key="1">
    <source>
        <dbReference type="ARBA" id="ARBA00004175"/>
    </source>
</evidence>
<feature type="domain" description="Ion transport" evidence="25">
    <location>
        <begin position="464"/>
        <end position="619"/>
    </location>
</feature>
<dbReference type="GO" id="GO:0006887">
    <property type="term" value="P:exocytosis"/>
    <property type="evidence" value="ECO:0007669"/>
    <property type="project" value="UniProtKB-KW"/>
</dbReference>
<evidence type="ECO:0000256" key="13">
    <source>
        <dbReference type="ARBA" id="ARBA00022699"/>
    </source>
</evidence>
<dbReference type="SUPFAM" id="SSF48403">
    <property type="entry name" value="Ankyrin repeat"/>
    <property type="match status" value="1"/>
</dbReference>
<keyword evidence="13" id="KW-0528">Neurotoxin</keyword>
<feature type="transmembrane region" description="Helical" evidence="24">
    <location>
        <begin position="376"/>
        <end position="396"/>
    </location>
</feature>
<reference evidence="26" key="1">
    <citation type="submission" date="2020-08" db="EMBL/GenBank/DDBJ databases">
        <title>Multicomponent nature underlies the extraordinary mechanical properties of spider dragline silk.</title>
        <authorList>
            <person name="Kono N."/>
            <person name="Nakamura H."/>
            <person name="Mori M."/>
            <person name="Yoshida Y."/>
            <person name="Ohtoshi R."/>
            <person name="Malay A.D."/>
            <person name="Moran D.A.P."/>
            <person name="Tomita M."/>
            <person name="Numata K."/>
            <person name="Arakawa K."/>
        </authorList>
    </citation>
    <scope>NUCLEOTIDE SEQUENCE</scope>
</reference>
<evidence type="ECO:0000256" key="3">
    <source>
        <dbReference type="ARBA" id="ARBA00004651"/>
    </source>
</evidence>
<evidence type="ECO:0000256" key="18">
    <source>
        <dbReference type="ARBA" id="ARBA00023065"/>
    </source>
</evidence>
<evidence type="ECO:0000256" key="22">
    <source>
        <dbReference type="PROSITE-ProRule" id="PRU00023"/>
    </source>
</evidence>
<dbReference type="GO" id="GO:0005576">
    <property type="term" value="C:extracellular region"/>
    <property type="evidence" value="ECO:0007669"/>
    <property type="project" value="UniProtKB-SubCell"/>
</dbReference>
<dbReference type="PROSITE" id="PS50297">
    <property type="entry name" value="ANK_REP_REGION"/>
    <property type="match status" value="1"/>
</dbReference>
<evidence type="ECO:0000256" key="15">
    <source>
        <dbReference type="ARBA" id="ARBA00022837"/>
    </source>
</evidence>
<dbReference type="PANTHER" id="PTHR10582:SF2">
    <property type="entry name" value="INACTIVE"/>
    <property type="match status" value="1"/>
</dbReference>
<dbReference type="GO" id="GO:0034703">
    <property type="term" value="C:cation channel complex"/>
    <property type="evidence" value="ECO:0007669"/>
    <property type="project" value="UniProtKB-ARBA"/>
</dbReference>
<dbReference type="GO" id="GO:0005262">
    <property type="term" value="F:calcium channel activity"/>
    <property type="evidence" value="ECO:0007669"/>
    <property type="project" value="UniProtKB-KW"/>
</dbReference>
<evidence type="ECO:0000313" key="27">
    <source>
        <dbReference type="Proteomes" id="UP000887013"/>
    </source>
</evidence>
<dbReference type="Pfam" id="PF00023">
    <property type="entry name" value="Ank"/>
    <property type="match status" value="1"/>
</dbReference>
<dbReference type="EMBL" id="BMAW01041534">
    <property type="protein sequence ID" value="GFS28998.1"/>
    <property type="molecule type" value="Genomic_DNA"/>
</dbReference>
<feature type="transmembrane region" description="Helical" evidence="24">
    <location>
        <begin position="591"/>
        <end position="613"/>
    </location>
</feature>
<gene>
    <name evidence="26" type="primary">TRPV6</name>
    <name evidence="26" type="ORF">NPIL_105641</name>
</gene>
<dbReference type="Pfam" id="PF00520">
    <property type="entry name" value="Ion_trans"/>
    <property type="match status" value="1"/>
</dbReference>
<dbReference type="Proteomes" id="UP000887013">
    <property type="component" value="Unassembled WGS sequence"/>
</dbReference>
<dbReference type="GO" id="GO:0090729">
    <property type="term" value="F:toxin activity"/>
    <property type="evidence" value="ECO:0007669"/>
    <property type="project" value="UniProtKB-KW"/>
</dbReference>
<keyword evidence="11" id="KW-0107">Calcium channel</keyword>
<feature type="compositionally biased region" description="Basic and acidic residues" evidence="23">
    <location>
        <begin position="830"/>
        <end position="841"/>
    </location>
</feature>
<evidence type="ECO:0000256" key="11">
    <source>
        <dbReference type="ARBA" id="ARBA00022673"/>
    </source>
</evidence>
<evidence type="ECO:0000256" key="17">
    <source>
        <dbReference type="ARBA" id="ARBA00023028"/>
    </source>
</evidence>
<evidence type="ECO:0000256" key="12">
    <source>
        <dbReference type="ARBA" id="ARBA00022692"/>
    </source>
</evidence>
<evidence type="ECO:0000256" key="6">
    <source>
        <dbReference type="ARBA" id="ARBA00022483"/>
    </source>
</evidence>
<evidence type="ECO:0000256" key="19">
    <source>
        <dbReference type="ARBA" id="ARBA00023136"/>
    </source>
</evidence>
<dbReference type="GO" id="GO:0098703">
    <property type="term" value="P:calcium ion import across plasma membrane"/>
    <property type="evidence" value="ECO:0007669"/>
    <property type="project" value="TreeGrafter"/>
</dbReference>
<dbReference type="GO" id="GO:0044218">
    <property type="term" value="C:other organism cell membrane"/>
    <property type="evidence" value="ECO:0007669"/>
    <property type="project" value="UniProtKB-KW"/>
</dbReference>
<keyword evidence="14" id="KW-0677">Repeat</keyword>
<keyword evidence="5" id="KW-1003">Cell membrane</keyword>
<protein>
    <submittedName>
        <fullName evidence="26">Transient receptor potential cation channel subfamily V member 6</fullName>
    </submittedName>
</protein>
<evidence type="ECO:0000256" key="8">
    <source>
        <dbReference type="ARBA" id="ARBA00022537"/>
    </source>
</evidence>